<evidence type="ECO:0000313" key="1">
    <source>
        <dbReference type="EMBL" id="KHK99839.1"/>
    </source>
</evidence>
<proteinExistence type="predicted"/>
<name>A0A0B2A9L5_9MICO</name>
<dbReference type="Proteomes" id="UP000031030">
    <property type="component" value="Unassembled WGS sequence"/>
</dbReference>
<protein>
    <recommendedName>
        <fullName evidence="3">DprA winged helix domain-containing protein</fullName>
    </recommendedName>
</protein>
<sequence>MLLSEGASDDTELRAAAAEIGAEEAFAAVDLAGLLESLVGAGLLERDGAPPDRLRCRLRPS</sequence>
<reference evidence="1 2" key="1">
    <citation type="submission" date="2014-11" db="EMBL/GenBank/DDBJ databases">
        <title>Genome sequence of Microbacterium mangrovi MUSC 115(T).</title>
        <authorList>
            <person name="Lee L.-H."/>
        </authorList>
    </citation>
    <scope>NUCLEOTIDE SEQUENCE [LARGE SCALE GENOMIC DNA]</scope>
    <source>
        <strain evidence="1 2">MUSC 115</strain>
    </source>
</reference>
<dbReference type="EMBL" id="JTDK01000001">
    <property type="protein sequence ID" value="KHK99839.1"/>
    <property type="molecule type" value="Genomic_DNA"/>
</dbReference>
<dbReference type="AlphaFoldDB" id="A0A0B2A9L5"/>
<gene>
    <name evidence="1" type="ORF">LK09_00390</name>
</gene>
<comment type="caution">
    <text evidence="1">The sequence shown here is derived from an EMBL/GenBank/DDBJ whole genome shotgun (WGS) entry which is preliminary data.</text>
</comment>
<organism evidence="1 2">
    <name type="scientific">Microbacterium mangrovi</name>
    <dbReference type="NCBI Taxonomy" id="1348253"/>
    <lineage>
        <taxon>Bacteria</taxon>
        <taxon>Bacillati</taxon>
        <taxon>Actinomycetota</taxon>
        <taxon>Actinomycetes</taxon>
        <taxon>Micrococcales</taxon>
        <taxon>Microbacteriaceae</taxon>
        <taxon>Microbacterium</taxon>
    </lineage>
</organism>
<keyword evidence="2" id="KW-1185">Reference proteome</keyword>
<evidence type="ECO:0008006" key="3">
    <source>
        <dbReference type="Google" id="ProtNLM"/>
    </source>
</evidence>
<accession>A0A0B2A9L5</accession>
<evidence type="ECO:0000313" key="2">
    <source>
        <dbReference type="Proteomes" id="UP000031030"/>
    </source>
</evidence>